<evidence type="ECO:0000256" key="4">
    <source>
        <dbReference type="ARBA" id="ARBA00022825"/>
    </source>
</evidence>
<accession>A0A7R7EHY0</accession>
<keyword evidence="6" id="KW-1185">Reference proteome</keyword>
<dbReference type="EMBL" id="AP024169">
    <property type="protein sequence ID" value="BCN29064.1"/>
    <property type="molecule type" value="Genomic_DNA"/>
</dbReference>
<dbReference type="Proteomes" id="UP000595897">
    <property type="component" value="Chromosome"/>
</dbReference>
<dbReference type="GO" id="GO:0008236">
    <property type="term" value="F:serine-type peptidase activity"/>
    <property type="evidence" value="ECO:0007669"/>
    <property type="project" value="UniProtKB-KW"/>
</dbReference>
<proteinExistence type="inferred from homology"/>
<keyword evidence="3" id="KW-0378">Hydrolase</keyword>
<organism evidence="5 6">
    <name type="scientific">Anaeromicropila herbilytica</name>
    <dbReference type="NCBI Taxonomy" id="2785025"/>
    <lineage>
        <taxon>Bacteria</taxon>
        <taxon>Bacillati</taxon>
        <taxon>Bacillota</taxon>
        <taxon>Clostridia</taxon>
        <taxon>Lachnospirales</taxon>
        <taxon>Lachnospiraceae</taxon>
        <taxon>Anaeromicropila</taxon>
    </lineage>
</organism>
<evidence type="ECO:0000256" key="3">
    <source>
        <dbReference type="ARBA" id="ARBA00022801"/>
    </source>
</evidence>
<gene>
    <name evidence="5" type="ORF">bsdtb5_03590</name>
</gene>
<dbReference type="GO" id="GO:0006508">
    <property type="term" value="P:proteolysis"/>
    <property type="evidence" value="ECO:0007669"/>
    <property type="project" value="UniProtKB-KW"/>
</dbReference>
<evidence type="ECO:0000256" key="1">
    <source>
        <dbReference type="ARBA" id="ARBA00006534"/>
    </source>
</evidence>
<dbReference type="PANTHER" id="PTHR20842">
    <property type="entry name" value="PROTEASE S51 ALPHA-ASPARTYL DIPEPTIDASE"/>
    <property type="match status" value="1"/>
</dbReference>
<dbReference type="AlphaFoldDB" id="A0A7R7EHY0"/>
<name>A0A7R7EHY0_9FIRM</name>
<evidence type="ECO:0008006" key="7">
    <source>
        <dbReference type="Google" id="ProtNLM"/>
    </source>
</evidence>
<dbReference type="InterPro" id="IPR029062">
    <property type="entry name" value="Class_I_gatase-like"/>
</dbReference>
<evidence type="ECO:0000313" key="5">
    <source>
        <dbReference type="EMBL" id="BCN29064.1"/>
    </source>
</evidence>
<dbReference type="PANTHER" id="PTHR20842:SF0">
    <property type="entry name" value="ALPHA-ASPARTYL DIPEPTIDASE"/>
    <property type="match status" value="1"/>
</dbReference>
<evidence type="ECO:0000313" key="6">
    <source>
        <dbReference type="Proteomes" id="UP000595897"/>
    </source>
</evidence>
<dbReference type="Pfam" id="PF03575">
    <property type="entry name" value="Peptidase_S51"/>
    <property type="match status" value="1"/>
</dbReference>
<keyword evidence="4" id="KW-0720">Serine protease</keyword>
<keyword evidence="2" id="KW-0645">Protease</keyword>
<sequence>MKKIILTSAGFENKLIEHKFLDIVDKPSNKIKALWIPTAAIYDDAKAVLPMCMEDLLNAGILPENIKTYDLDLEMKYEEMVTYDAVYVCGGDSRYLLDKMYEANFVSVLKRFIDQGGIYIGVSAGSYICAKGFEDNLGFLPCTLSVHCMEGSVAGDLDMNQCEHINLTNNQAIIMEDEKCYILE</sequence>
<dbReference type="Gene3D" id="3.40.50.880">
    <property type="match status" value="1"/>
</dbReference>
<dbReference type="SUPFAM" id="SSF52317">
    <property type="entry name" value="Class I glutamine amidotransferase-like"/>
    <property type="match status" value="1"/>
</dbReference>
<evidence type="ECO:0000256" key="2">
    <source>
        <dbReference type="ARBA" id="ARBA00022670"/>
    </source>
</evidence>
<comment type="similarity">
    <text evidence="1">Belongs to the peptidase S51 family.</text>
</comment>
<protein>
    <recommendedName>
        <fullName evidence="7">Dipeptidase E</fullName>
    </recommendedName>
</protein>
<dbReference type="KEGG" id="ahb:bsdtb5_03590"/>
<dbReference type="RefSeq" id="WP_271714360.1">
    <property type="nucleotide sequence ID" value="NZ_AP024169.1"/>
</dbReference>
<reference evidence="5 6" key="1">
    <citation type="submission" date="2020-11" db="EMBL/GenBank/DDBJ databases">
        <title>Draft genome sequencing of a Lachnospiraceae strain isolated from anoxic soil subjected to BSD treatment.</title>
        <authorList>
            <person name="Uek A."/>
            <person name="Tonouchi A."/>
        </authorList>
    </citation>
    <scope>NUCLEOTIDE SEQUENCE [LARGE SCALE GENOMIC DNA]</scope>
    <source>
        <strain evidence="5 6">TB5</strain>
    </source>
</reference>
<dbReference type="InterPro" id="IPR005320">
    <property type="entry name" value="Peptidase_S51"/>
</dbReference>